<dbReference type="Pfam" id="PF00171">
    <property type="entry name" value="Aldedh"/>
    <property type="match status" value="1"/>
</dbReference>
<evidence type="ECO:0000259" key="3">
    <source>
        <dbReference type="Pfam" id="PF00171"/>
    </source>
</evidence>
<organism evidence="4 5">
    <name type="scientific">Neobacillus niacini</name>
    <dbReference type="NCBI Taxonomy" id="86668"/>
    <lineage>
        <taxon>Bacteria</taxon>
        <taxon>Bacillati</taxon>
        <taxon>Bacillota</taxon>
        <taxon>Bacilli</taxon>
        <taxon>Bacillales</taxon>
        <taxon>Bacillaceae</taxon>
        <taxon>Neobacillus</taxon>
    </lineage>
</organism>
<evidence type="ECO:0000256" key="1">
    <source>
        <dbReference type="ARBA" id="ARBA00009986"/>
    </source>
</evidence>
<evidence type="ECO:0000256" key="2">
    <source>
        <dbReference type="ARBA" id="ARBA00023002"/>
    </source>
</evidence>
<gene>
    <name evidence="4" type="ORF">F4694_001407</name>
</gene>
<dbReference type="InterPro" id="IPR051020">
    <property type="entry name" value="ALDH-related_metabolic_enz"/>
</dbReference>
<dbReference type="InterPro" id="IPR016162">
    <property type="entry name" value="Ald_DH_N"/>
</dbReference>
<dbReference type="Gene3D" id="3.40.605.10">
    <property type="entry name" value="Aldehyde Dehydrogenase, Chain A, domain 1"/>
    <property type="match status" value="1"/>
</dbReference>
<dbReference type="EMBL" id="JACCBX010000003">
    <property type="protein sequence ID" value="NYE04658.1"/>
    <property type="molecule type" value="Genomic_DNA"/>
</dbReference>
<reference evidence="5" key="2">
    <citation type="submission" date="2020-08" db="EMBL/GenBank/DDBJ databases">
        <title>The Agave Microbiome: Exploring the role of microbial communities in plant adaptations to desert environments.</title>
        <authorList>
            <person name="Partida-Martinez L.P."/>
        </authorList>
    </citation>
    <scope>NUCLEOTIDE SEQUENCE [LARGE SCALE GENOMIC DNA]</scope>
    <source>
        <strain evidence="5">AT2.8</strain>
    </source>
</reference>
<accession>A0A852TB17</accession>
<evidence type="ECO:0000313" key="4">
    <source>
        <dbReference type="EMBL" id="NYE04658.1"/>
    </source>
</evidence>
<feature type="domain" description="Aldehyde dehydrogenase" evidence="3">
    <location>
        <begin position="16"/>
        <end position="469"/>
    </location>
</feature>
<dbReference type="GO" id="GO:0008911">
    <property type="term" value="F:lactaldehyde dehydrogenase (NAD+) activity"/>
    <property type="evidence" value="ECO:0007669"/>
    <property type="project" value="TreeGrafter"/>
</dbReference>
<comment type="caution">
    <text evidence="4">The sequence shown here is derived from an EMBL/GenBank/DDBJ whole genome shotgun (WGS) entry which is preliminary data.</text>
</comment>
<dbReference type="PANTHER" id="PTHR42991:SF1">
    <property type="entry name" value="ALDEHYDE DEHYDROGENASE"/>
    <property type="match status" value="1"/>
</dbReference>
<dbReference type="PANTHER" id="PTHR42991">
    <property type="entry name" value="ALDEHYDE DEHYDROGENASE"/>
    <property type="match status" value="1"/>
</dbReference>
<sequence length="475" mass="51964">MKMKKDLWIGGEYRSASSYMELKNPFNLESLAQIGIASHEDVQAAIAAAEQAQVKMAELPAFERAEILEKVVQFLKDDREECARIIALEAAKPLKAARTEVDRTIMTYTFAAHEARKIHGETVPMDAAPGGQGRLAFTVREPLGVIAAITPFNFPMNLVAHKVGPAIAAGNSVILKPASQTPLSAYKIAEYFHRAGLPAGALNVITGSGRSIGDILMKDERIKMITFTGSPEVGRYIRENSGLKRVTLELGSNSALIVDEGVGLDQVIPRIVNGAFAYQGQVCISIQRIFVHENIFETFVKQFVSETQKLKAGNPLEEDTDISAMITRFDVQRTQSWVDEAVKNGAELRLGGGAEEGIFQPTVLVNVPTTEKISCEEVFAPVVHINTFTEFNEAINLVNDSKYGLQAGIFTNDIHKALQAAKKLEVGGVMINEIPTFRVDQMPYGGVKMSGMGREGIKYAVEEMTELKLISFKTV</sequence>
<proteinExistence type="inferred from homology"/>
<dbReference type="InterPro" id="IPR016161">
    <property type="entry name" value="Ald_DH/histidinol_DH"/>
</dbReference>
<protein>
    <submittedName>
        <fullName evidence="4">Acyl-CoA reductase-like NAD-dependent aldehyde dehydrogenase</fullName>
    </submittedName>
</protein>
<dbReference type="InterPro" id="IPR016163">
    <property type="entry name" value="Ald_DH_C"/>
</dbReference>
<dbReference type="SUPFAM" id="SSF53720">
    <property type="entry name" value="ALDH-like"/>
    <property type="match status" value="1"/>
</dbReference>
<comment type="similarity">
    <text evidence="1">Belongs to the aldehyde dehydrogenase family.</text>
</comment>
<reference evidence="5" key="1">
    <citation type="submission" date="2020-07" db="EMBL/GenBank/DDBJ databases">
        <authorList>
            <person name="Partida-Martinez L."/>
            <person name="Huntemann M."/>
            <person name="Clum A."/>
            <person name="Wang J."/>
            <person name="Palaniappan K."/>
            <person name="Ritter S."/>
            <person name="Chen I.-M."/>
            <person name="Stamatis D."/>
            <person name="Reddy T."/>
            <person name="O'Malley R."/>
            <person name="Daum C."/>
            <person name="Shapiro N."/>
            <person name="Ivanova N."/>
            <person name="Kyrpides N."/>
            <person name="Woyke T."/>
        </authorList>
    </citation>
    <scope>NUCLEOTIDE SEQUENCE [LARGE SCALE GENOMIC DNA]</scope>
    <source>
        <strain evidence="5">AT2.8</strain>
    </source>
</reference>
<dbReference type="CDD" id="cd07149">
    <property type="entry name" value="ALDH_y4uC"/>
    <property type="match status" value="1"/>
</dbReference>
<dbReference type="InterPro" id="IPR015590">
    <property type="entry name" value="Aldehyde_DH_dom"/>
</dbReference>
<name>A0A852TB17_9BACI</name>
<dbReference type="Gene3D" id="3.40.309.10">
    <property type="entry name" value="Aldehyde Dehydrogenase, Chain A, domain 2"/>
    <property type="match status" value="1"/>
</dbReference>
<keyword evidence="2" id="KW-0560">Oxidoreductase</keyword>
<evidence type="ECO:0000313" key="5">
    <source>
        <dbReference type="Proteomes" id="UP000548423"/>
    </source>
</evidence>
<dbReference type="Proteomes" id="UP000548423">
    <property type="component" value="Unassembled WGS sequence"/>
</dbReference>
<dbReference type="AlphaFoldDB" id="A0A852TB17"/>
<dbReference type="FunFam" id="3.40.605.10:FF:000007">
    <property type="entry name" value="NAD/NADP-dependent betaine aldehyde dehydrogenase"/>
    <property type="match status" value="1"/>
</dbReference>